<dbReference type="Proteomes" id="UP001177260">
    <property type="component" value="Unassembled WGS sequence"/>
</dbReference>
<reference evidence="1 2" key="1">
    <citation type="journal article" date="2023" name="ACS Omega">
        <title>Identification of the Neoaspergillic Acid Biosynthesis Gene Cluster by Establishing an In Vitro CRISPR-Ribonucleoprotein Genetic System in Aspergillus melleus.</title>
        <authorList>
            <person name="Yuan B."/>
            <person name="Grau M.F."/>
            <person name="Murata R.M."/>
            <person name="Torok T."/>
            <person name="Venkateswaran K."/>
            <person name="Stajich J.E."/>
            <person name="Wang C.C.C."/>
        </authorList>
    </citation>
    <scope>NUCLEOTIDE SEQUENCE [LARGE SCALE GENOMIC DNA]</scope>
    <source>
        <strain evidence="1 2">IMV 1140</strain>
    </source>
</reference>
<protein>
    <submittedName>
        <fullName evidence="1">Uncharacterized protein</fullName>
    </submittedName>
</protein>
<evidence type="ECO:0000313" key="1">
    <source>
        <dbReference type="EMBL" id="KAK1139634.1"/>
    </source>
</evidence>
<proteinExistence type="predicted"/>
<comment type="caution">
    <text evidence="1">The sequence shown here is derived from an EMBL/GenBank/DDBJ whole genome shotgun (WGS) entry which is preliminary data.</text>
</comment>
<accession>A0ACC3APQ6</accession>
<name>A0ACC3APQ6_9EURO</name>
<sequence>MQSSRAPLRPRAPNWPPQSHLAVFVRNLKLLQLDQRDDWPEITARSLSPTSQTQQRQRIKAVEWALYQLVAIWDPETARDKLRPFFPPLEPLQSVNLRAALFRVLSELKKNGELGRETILRKSMLDDCKGEKFDEILAVFSTAVLRKALAESEDDDLRSPAMRMAMAPGLSRHEYQQMLPLIIAHRASLRSMGARHSRVQHTHEKFSELLDRKKGQLDALAEESPPMLEDNQVDFDGIARETKANWLGSEEWADALLYGGARSSNDTFLELPFNTAWSKANESTVEDLTSSATPDLLVDLESRVLLQRARLQRWRQYGSSIQKHERMNSAASSNGYSLAFRDHQPLTVASISKAVRQPVERVSLKAEDRSLLFSMTEALSRINGTSSHTATSGRTASWRGPSSHLPAEREPTEKTPSPPLSSQSPPPPEQPAQPHPHLEEVPIPSASPTVQISPSPSPPLNTDPDPDPEPQIKFTGLVERTRKSMSLLPPSSNKPPSRRPRDSLRPRHARMSFPVNQFETPQKPSARVPDISRASTPQDDLFKEEADYASVFKSRPRVATSPVTSPAVHFGAIDDFELLSGDEGESGMIEEDDEDFGDVGIGSPSFRRR</sequence>
<organism evidence="1 2">
    <name type="scientific">Aspergillus melleus</name>
    <dbReference type="NCBI Taxonomy" id="138277"/>
    <lineage>
        <taxon>Eukaryota</taxon>
        <taxon>Fungi</taxon>
        <taxon>Dikarya</taxon>
        <taxon>Ascomycota</taxon>
        <taxon>Pezizomycotina</taxon>
        <taxon>Eurotiomycetes</taxon>
        <taxon>Eurotiomycetidae</taxon>
        <taxon>Eurotiales</taxon>
        <taxon>Aspergillaceae</taxon>
        <taxon>Aspergillus</taxon>
        <taxon>Aspergillus subgen. Circumdati</taxon>
    </lineage>
</organism>
<evidence type="ECO:0000313" key="2">
    <source>
        <dbReference type="Proteomes" id="UP001177260"/>
    </source>
</evidence>
<keyword evidence="2" id="KW-1185">Reference proteome</keyword>
<gene>
    <name evidence="1" type="ORF">N8T08_000571</name>
</gene>
<dbReference type="EMBL" id="JAOPJF010000102">
    <property type="protein sequence ID" value="KAK1139634.1"/>
    <property type="molecule type" value="Genomic_DNA"/>
</dbReference>